<sequence length="248" mass="25709">MASSNEYGEALKGVGPIPPKQGIYEMSETAKAELSTRLAFADGRVFRYAKAGATALAPGKICKVGALDAQINKAVTTAVVVGGKVITLTTSSAITTGAEGYLTINDADGEGIIYKIRKTAANATTSTSTDVTIYDSIATALETTSEGSVLYNPYEQVEIIAAITDLIIGVPPITVTAEYYFWLQTWGFCPIWSEGTPAVGVVVQAGVSVGADGPGGTTTYAAGPMPIGVQMQVGVSAEYKLVHLMITP</sequence>
<name>A0A6M3K457_9ZZZZ</name>
<protein>
    <submittedName>
        <fullName evidence="1">Uncharacterized protein</fullName>
    </submittedName>
</protein>
<dbReference type="EMBL" id="MT142253">
    <property type="protein sequence ID" value="QJA76929.1"/>
    <property type="molecule type" value="Genomic_DNA"/>
</dbReference>
<reference evidence="1" key="1">
    <citation type="submission" date="2020-03" db="EMBL/GenBank/DDBJ databases">
        <title>The deep terrestrial virosphere.</title>
        <authorList>
            <person name="Holmfeldt K."/>
            <person name="Nilsson E."/>
            <person name="Simone D."/>
            <person name="Lopez-Fernandez M."/>
            <person name="Wu X."/>
            <person name="de Brujin I."/>
            <person name="Lundin D."/>
            <person name="Andersson A."/>
            <person name="Bertilsson S."/>
            <person name="Dopson M."/>
        </authorList>
    </citation>
    <scope>NUCLEOTIDE SEQUENCE</scope>
    <source>
        <strain evidence="1">MM415A01399</strain>
    </source>
</reference>
<proteinExistence type="predicted"/>
<accession>A0A6M3K457</accession>
<organism evidence="1">
    <name type="scientific">viral metagenome</name>
    <dbReference type="NCBI Taxonomy" id="1070528"/>
    <lineage>
        <taxon>unclassified sequences</taxon>
        <taxon>metagenomes</taxon>
        <taxon>organismal metagenomes</taxon>
    </lineage>
</organism>
<evidence type="ECO:0000313" key="1">
    <source>
        <dbReference type="EMBL" id="QJA76929.1"/>
    </source>
</evidence>
<dbReference type="AlphaFoldDB" id="A0A6M3K457"/>
<gene>
    <name evidence="1" type="ORF">MM415A01399_0007</name>
</gene>